<dbReference type="Proteomes" id="UP000248917">
    <property type="component" value="Unassembled WGS sequence"/>
</dbReference>
<dbReference type="PRINTS" id="PR00723">
    <property type="entry name" value="SUBTILISIN"/>
</dbReference>
<dbReference type="InterPro" id="IPR036852">
    <property type="entry name" value="Peptidase_S8/S53_dom_sf"/>
</dbReference>
<dbReference type="OrthoDB" id="9798386at2"/>
<evidence type="ECO:0000313" key="10">
    <source>
        <dbReference type="EMBL" id="PZV86153.1"/>
    </source>
</evidence>
<feature type="active site" description="Charge relay system" evidence="5">
    <location>
        <position position="265"/>
    </location>
</feature>
<name>A0A326S3X1_9BACT</name>
<feature type="active site" description="Charge relay system" evidence="5">
    <location>
        <position position="423"/>
    </location>
</feature>
<dbReference type="Pfam" id="PF00082">
    <property type="entry name" value="Peptidase_S8"/>
    <property type="match status" value="1"/>
</dbReference>
<dbReference type="PROSITE" id="PS00138">
    <property type="entry name" value="SUBTILASE_SER"/>
    <property type="match status" value="1"/>
</dbReference>
<dbReference type="InterPro" id="IPR015500">
    <property type="entry name" value="Peptidase_S8_subtilisin-rel"/>
</dbReference>
<dbReference type="PANTHER" id="PTHR43806:SF11">
    <property type="entry name" value="CEREVISIN-RELATED"/>
    <property type="match status" value="1"/>
</dbReference>
<accession>A0A326S3X1</accession>
<dbReference type="Gene3D" id="3.30.70.80">
    <property type="entry name" value="Peptidase S8 propeptide/proteinase inhibitor I9"/>
    <property type="match status" value="1"/>
</dbReference>
<evidence type="ECO:0000256" key="5">
    <source>
        <dbReference type="PROSITE-ProRule" id="PRU01240"/>
    </source>
</evidence>
<dbReference type="SUPFAM" id="SSF54897">
    <property type="entry name" value="Protease propeptides/inhibitors"/>
    <property type="match status" value="1"/>
</dbReference>
<evidence type="ECO:0000256" key="7">
    <source>
        <dbReference type="SAM" id="MobiDB-lite"/>
    </source>
</evidence>
<reference evidence="10 11" key="1">
    <citation type="submission" date="2018-06" db="EMBL/GenBank/DDBJ databases">
        <title>Genomic Encyclopedia of Archaeal and Bacterial Type Strains, Phase II (KMG-II): from individual species to whole genera.</title>
        <authorList>
            <person name="Goeker M."/>
        </authorList>
    </citation>
    <scope>NUCLEOTIDE SEQUENCE [LARGE SCALE GENOMIC DNA]</scope>
    <source>
        <strain evidence="10 11">T4</strain>
    </source>
</reference>
<dbReference type="PANTHER" id="PTHR43806">
    <property type="entry name" value="PEPTIDASE S8"/>
    <property type="match status" value="1"/>
</dbReference>
<evidence type="ECO:0000256" key="1">
    <source>
        <dbReference type="ARBA" id="ARBA00011073"/>
    </source>
</evidence>
<feature type="active site" description="Charge relay system" evidence="5">
    <location>
        <position position="230"/>
    </location>
</feature>
<evidence type="ECO:0000256" key="6">
    <source>
        <dbReference type="RuleBase" id="RU003355"/>
    </source>
</evidence>
<protein>
    <submittedName>
        <fullName evidence="10">Subtilisin family serine protease</fullName>
    </submittedName>
</protein>
<keyword evidence="3 5" id="KW-0378">Hydrolase</keyword>
<evidence type="ECO:0000256" key="4">
    <source>
        <dbReference type="ARBA" id="ARBA00022825"/>
    </source>
</evidence>
<keyword evidence="11" id="KW-1185">Reference proteome</keyword>
<comment type="caution">
    <text evidence="10">The sequence shown here is derived from an EMBL/GenBank/DDBJ whole genome shotgun (WGS) entry which is preliminary data.</text>
</comment>
<dbReference type="PROSITE" id="PS51892">
    <property type="entry name" value="SUBTILASE"/>
    <property type="match status" value="1"/>
</dbReference>
<dbReference type="InterPro" id="IPR010259">
    <property type="entry name" value="S8pro/Inhibitor_I9"/>
</dbReference>
<keyword evidence="4 5" id="KW-0720">Serine protease</keyword>
<dbReference type="RefSeq" id="WP_111391321.1">
    <property type="nucleotide sequence ID" value="NZ_QKTX01000002.1"/>
</dbReference>
<dbReference type="PROSITE" id="PS00136">
    <property type="entry name" value="SUBTILASE_ASP"/>
    <property type="match status" value="1"/>
</dbReference>
<gene>
    <name evidence="10" type="ORF">CLV31_10248</name>
</gene>
<dbReference type="EMBL" id="QKTX01000002">
    <property type="protein sequence ID" value="PZV86153.1"/>
    <property type="molecule type" value="Genomic_DNA"/>
</dbReference>
<evidence type="ECO:0000259" key="9">
    <source>
        <dbReference type="Pfam" id="PF05922"/>
    </source>
</evidence>
<dbReference type="Gene3D" id="3.40.50.200">
    <property type="entry name" value="Peptidase S8/S53 domain"/>
    <property type="match status" value="1"/>
</dbReference>
<dbReference type="InterPro" id="IPR000209">
    <property type="entry name" value="Peptidase_S8/S53_dom"/>
</dbReference>
<dbReference type="InterPro" id="IPR050131">
    <property type="entry name" value="Peptidase_S8_subtilisin-like"/>
</dbReference>
<feature type="compositionally biased region" description="Pro residues" evidence="7">
    <location>
        <begin position="155"/>
        <end position="191"/>
    </location>
</feature>
<organism evidence="10 11">
    <name type="scientific">Algoriphagus aquaeductus</name>
    <dbReference type="NCBI Taxonomy" id="475299"/>
    <lineage>
        <taxon>Bacteria</taxon>
        <taxon>Pseudomonadati</taxon>
        <taxon>Bacteroidota</taxon>
        <taxon>Cytophagia</taxon>
        <taxon>Cytophagales</taxon>
        <taxon>Cyclobacteriaceae</taxon>
        <taxon>Algoriphagus</taxon>
    </lineage>
</organism>
<dbReference type="InterPro" id="IPR023828">
    <property type="entry name" value="Peptidase_S8_Ser-AS"/>
</dbReference>
<evidence type="ECO:0000259" key="8">
    <source>
        <dbReference type="Pfam" id="PF00082"/>
    </source>
</evidence>
<proteinExistence type="inferred from homology"/>
<evidence type="ECO:0000256" key="2">
    <source>
        <dbReference type="ARBA" id="ARBA00022670"/>
    </source>
</evidence>
<comment type="similarity">
    <text evidence="1 5 6">Belongs to the peptidase S8 family.</text>
</comment>
<dbReference type="InterPro" id="IPR023827">
    <property type="entry name" value="Peptidase_S8_Asp-AS"/>
</dbReference>
<dbReference type="PROSITE" id="PS00137">
    <property type="entry name" value="SUBTILASE_HIS"/>
    <property type="match status" value="1"/>
</dbReference>
<keyword evidence="2 5" id="KW-0645">Protease</keyword>
<dbReference type="InterPro" id="IPR022398">
    <property type="entry name" value="Peptidase_S8_His-AS"/>
</dbReference>
<evidence type="ECO:0000313" key="11">
    <source>
        <dbReference type="Proteomes" id="UP000248917"/>
    </source>
</evidence>
<dbReference type="GO" id="GO:0004252">
    <property type="term" value="F:serine-type endopeptidase activity"/>
    <property type="evidence" value="ECO:0007669"/>
    <property type="project" value="UniProtKB-UniRule"/>
</dbReference>
<feature type="region of interest" description="Disordered" evidence="7">
    <location>
        <begin position="133"/>
        <end position="210"/>
    </location>
</feature>
<evidence type="ECO:0000256" key="3">
    <source>
        <dbReference type="ARBA" id="ARBA00022801"/>
    </source>
</evidence>
<feature type="compositionally biased region" description="Gly residues" evidence="7">
    <location>
        <begin position="136"/>
        <end position="145"/>
    </location>
</feature>
<feature type="domain" description="Peptidase S8/S53" evidence="8">
    <location>
        <begin position="228"/>
        <end position="434"/>
    </location>
</feature>
<dbReference type="InterPro" id="IPR037045">
    <property type="entry name" value="S8pro/Inhibitor_I9_sf"/>
</dbReference>
<dbReference type="Pfam" id="PF05922">
    <property type="entry name" value="Inhibitor_I9"/>
    <property type="match status" value="1"/>
</dbReference>
<feature type="domain" description="Inhibitor I9" evidence="9">
    <location>
        <begin position="49"/>
        <end position="131"/>
    </location>
</feature>
<dbReference type="GO" id="GO:0006508">
    <property type="term" value="P:proteolysis"/>
    <property type="evidence" value="ECO:0007669"/>
    <property type="project" value="UniProtKB-KW"/>
</dbReference>
<dbReference type="AlphaFoldDB" id="A0A326S3X1"/>
<dbReference type="SUPFAM" id="SSF52743">
    <property type="entry name" value="Subtilisin-like"/>
    <property type="match status" value="1"/>
</dbReference>
<sequence length="461" mass="48411">MKNHLKPTATILALMAGLTWSCQDIHESTPVALEQDLVTHFTQRIPNEYIIRLKPNEINFRKSGDYAANQAAMRKYSESLLASHRVAPSQIRMTYSAAIDGFAAHLSEEQVNSLRKDSRILIIEEDEWIHLDGAASKGGGKGGTTTKGPKSYPTEPAPTEPTPTEPSEPTPTEPEPSQPTPSDPTPSPEPSPSIDYGPETSDPNQEVPWGIQRIGGFSTYKGTNVAFVIDSGIDLDHPDLNVLASLGFRAVTDDISTTLDDENSHGTHVAGTIAAINNNFGVVGVAAGAPVVPVKVLGPTGSGKKSWSIAGIDYVAGVGKPGDVANLSLGGSPSTIQDEAVLNAAAKGIFMVIAAMNNADLASNYSPARVNGTNVFTISSMDSNGALSSFSNYGNPPVDYAAPGRSVRSTMPGGGYGSKSGTSMATPHVSGILLLKGVRTNGFITGDKDSQPDPIAYRADR</sequence>